<accession>A4S151</accession>
<dbReference type="RefSeq" id="XP_001419093.1">
    <property type="nucleotide sequence ID" value="XM_001419056.1"/>
</dbReference>
<dbReference type="KEGG" id="olu:OSTLU_32975"/>
<dbReference type="GeneID" id="5003425"/>
<dbReference type="STRING" id="436017.A4S151"/>
<protein>
    <submittedName>
        <fullName evidence="3">Uncharacterized protein</fullName>
    </submittedName>
</protein>
<gene>
    <name evidence="3" type="ORF">OSTLU_32975</name>
</gene>
<name>A4S151_OSTLU</name>
<proteinExistence type="predicted"/>
<evidence type="ECO:0000256" key="1">
    <source>
        <dbReference type="SAM" id="MobiDB-lite"/>
    </source>
</evidence>
<dbReference type="AlphaFoldDB" id="A4S151"/>
<dbReference type="OrthoDB" id="498943at2759"/>
<dbReference type="EMBL" id="CP000588">
    <property type="protein sequence ID" value="ABO97386.1"/>
    <property type="molecule type" value="Genomic_DNA"/>
</dbReference>
<feature type="compositionally biased region" description="Basic and acidic residues" evidence="1">
    <location>
        <begin position="19"/>
        <end position="32"/>
    </location>
</feature>
<keyword evidence="2" id="KW-0812">Transmembrane</keyword>
<sequence length="76" mass="7781">MLPAEAAPAAAPPAPASAPRERKPGEISPEMRKKLLGESVGLGGLPEKPMPSNIFLNVILGVTLIVVVAYAGGIRP</sequence>
<evidence type="ECO:0000313" key="4">
    <source>
        <dbReference type="Proteomes" id="UP000001568"/>
    </source>
</evidence>
<feature type="transmembrane region" description="Helical" evidence="2">
    <location>
        <begin position="54"/>
        <end position="73"/>
    </location>
</feature>
<keyword evidence="2" id="KW-1133">Transmembrane helix</keyword>
<dbReference type="Proteomes" id="UP000001568">
    <property type="component" value="Chromosome 8"/>
</dbReference>
<dbReference type="Gramene" id="ABO97386">
    <property type="protein sequence ID" value="ABO97386"/>
    <property type="gene ID" value="OSTLU_32975"/>
</dbReference>
<keyword evidence="4" id="KW-1185">Reference proteome</keyword>
<evidence type="ECO:0000256" key="2">
    <source>
        <dbReference type="SAM" id="Phobius"/>
    </source>
</evidence>
<reference evidence="3 4" key="1">
    <citation type="journal article" date="2007" name="Proc. Natl. Acad. Sci. U.S.A.">
        <title>The tiny eukaryote Ostreococcus provides genomic insights into the paradox of plankton speciation.</title>
        <authorList>
            <person name="Palenik B."/>
            <person name="Grimwood J."/>
            <person name="Aerts A."/>
            <person name="Rouze P."/>
            <person name="Salamov A."/>
            <person name="Putnam N."/>
            <person name="Dupont C."/>
            <person name="Jorgensen R."/>
            <person name="Derelle E."/>
            <person name="Rombauts S."/>
            <person name="Zhou K."/>
            <person name="Otillar R."/>
            <person name="Merchant S.S."/>
            <person name="Podell S."/>
            <person name="Gaasterland T."/>
            <person name="Napoli C."/>
            <person name="Gendler K."/>
            <person name="Manuell A."/>
            <person name="Tai V."/>
            <person name="Vallon O."/>
            <person name="Piganeau G."/>
            <person name="Jancek S."/>
            <person name="Heijde M."/>
            <person name="Jabbari K."/>
            <person name="Bowler C."/>
            <person name="Lohr M."/>
            <person name="Robbens S."/>
            <person name="Werner G."/>
            <person name="Dubchak I."/>
            <person name="Pazour G.J."/>
            <person name="Ren Q."/>
            <person name="Paulsen I."/>
            <person name="Delwiche C."/>
            <person name="Schmutz J."/>
            <person name="Rokhsar D."/>
            <person name="Van de Peer Y."/>
            <person name="Moreau H."/>
            <person name="Grigoriev I.V."/>
        </authorList>
    </citation>
    <scope>NUCLEOTIDE SEQUENCE [LARGE SCALE GENOMIC DNA]</scope>
    <source>
        <strain evidence="3 4">CCE9901</strain>
    </source>
</reference>
<keyword evidence="2" id="KW-0472">Membrane</keyword>
<evidence type="ECO:0000313" key="3">
    <source>
        <dbReference type="EMBL" id="ABO97386.1"/>
    </source>
</evidence>
<organism evidence="3 4">
    <name type="scientific">Ostreococcus lucimarinus (strain CCE9901)</name>
    <dbReference type="NCBI Taxonomy" id="436017"/>
    <lineage>
        <taxon>Eukaryota</taxon>
        <taxon>Viridiplantae</taxon>
        <taxon>Chlorophyta</taxon>
        <taxon>Mamiellophyceae</taxon>
        <taxon>Mamiellales</taxon>
        <taxon>Bathycoccaceae</taxon>
        <taxon>Ostreococcus</taxon>
    </lineage>
</organism>
<feature type="region of interest" description="Disordered" evidence="1">
    <location>
        <begin position="1"/>
        <end position="32"/>
    </location>
</feature>
<dbReference type="HOGENOM" id="CLU_2658961_0_0_1"/>